<feature type="transmembrane region" description="Helical" evidence="9">
    <location>
        <begin position="57"/>
        <end position="74"/>
    </location>
</feature>
<evidence type="ECO:0000256" key="1">
    <source>
        <dbReference type="ARBA" id="ARBA00004651"/>
    </source>
</evidence>
<comment type="caution">
    <text evidence="11">The sequence shown here is derived from an EMBL/GenBank/DDBJ whole genome shotgun (WGS) entry which is preliminary data.</text>
</comment>
<feature type="transmembrane region" description="Helical" evidence="9">
    <location>
        <begin position="6"/>
        <end position="26"/>
    </location>
</feature>
<evidence type="ECO:0000256" key="3">
    <source>
        <dbReference type="ARBA" id="ARBA00022449"/>
    </source>
</evidence>
<proteinExistence type="predicted"/>
<evidence type="ECO:0000259" key="10">
    <source>
        <dbReference type="Pfam" id="PF00999"/>
    </source>
</evidence>
<dbReference type="Proteomes" id="UP000177376">
    <property type="component" value="Unassembled WGS sequence"/>
</dbReference>
<feature type="transmembrane region" description="Helical" evidence="9">
    <location>
        <begin position="241"/>
        <end position="258"/>
    </location>
</feature>
<feature type="transmembrane region" description="Helical" evidence="9">
    <location>
        <begin position="189"/>
        <end position="211"/>
    </location>
</feature>
<evidence type="ECO:0000256" key="4">
    <source>
        <dbReference type="ARBA" id="ARBA00022475"/>
    </source>
</evidence>
<accession>A0A1G1YHN8</accession>
<gene>
    <name evidence="11" type="ORF">A3A02_00375</name>
</gene>
<dbReference type="InterPro" id="IPR038770">
    <property type="entry name" value="Na+/solute_symporter_sf"/>
</dbReference>
<keyword evidence="4" id="KW-1003">Cell membrane</keyword>
<evidence type="ECO:0000313" key="11">
    <source>
        <dbReference type="EMBL" id="OGY51878.1"/>
    </source>
</evidence>
<feature type="transmembrane region" description="Helical" evidence="9">
    <location>
        <begin position="121"/>
        <end position="141"/>
    </location>
</feature>
<evidence type="ECO:0000256" key="6">
    <source>
        <dbReference type="ARBA" id="ARBA00022989"/>
    </source>
</evidence>
<dbReference type="PANTHER" id="PTHR32507">
    <property type="entry name" value="NA(+)/H(+) ANTIPORTER 1"/>
    <property type="match status" value="1"/>
</dbReference>
<dbReference type="GO" id="GO:0005886">
    <property type="term" value="C:plasma membrane"/>
    <property type="evidence" value="ECO:0007669"/>
    <property type="project" value="UniProtKB-SubCell"/>
</dbReference>
<keyword evidence="3" id="KW-0050">Antiport</keyword>
<protein>
    <recommendedName>
        <fullName evidence="10">Cation/H+ exchanger transmembrane domain-containing protein</fullName>
    </recommendedName>
</protein>
<dbReference type="Pfam" id="PF00999">
    <property type="entry name" value="Na_H_Exchanger"/>
    <property type="match status" value="1"/>
</dbReference>
<feature type="transmembrane region" description="Helical" evidence="9">
    <location>
        <begin position="162"/>
        <end position="183"/>
    </location>
</feature>
<evidence type="ECO:0000256" key="8">
    <source>
        <dbReference type="ARBA" id="ARBA00023136"/>
    </source>
</evidence>
<feature type="transmembrane region" description="Helical" evidence="9">
    <location>
        <begin position="270"/>
        <end position="289"/>
    </location>
</feature>
<feature type="transmembrane region" description="Helical" evidence="9">
    <location>
        <begin position="95"/>
        <end position="115"/>
    </location>
</feature>
<sequence length="391" mass="42748">MADALQILLQISIILLGGTLLSLLATKIRVPEILLFILFGFGLQQFSQKVYPFFDLPYIFIATTGLLVLALQIFEGSANISFRALDKSSATALKLVFINTVFHMILFTAAAWAILRNSLPLAALFAAIFVGTSAPITLALLKNARGYVFSLLRFESLLNTPFNALFPFLIIDIFFGGGVENAVEPVKTFLLQIVVGIGVGVLAGLILFKLSRRIYSKIYSPLAVLIASLLTYALAETLGGTGVLAVMALGLLFGNLYIKQREQMLEVESVFSRSVYILLLVLFGTLLSFPLTALFLLKVLLLLVAYLIVRYLSIAVSLRHLSQREKIYMSLMGPNGVTSISIMVVIATLEIAGIETILELFGAFLLSQLVLSSVTALLTKRIMPQKQKINS</sequence>
<evidence type="ECO:0000256" key="9">
    <source>
        <dbReference type="SAM" id="Phobius"/>
    </source>
</evidence>
<keyword evidence="5 9" id="KW-0812">Transmembrane</keyword>
<dbReference type="Gene3D" id="1.20.1530.20">
    <property type="match status" value="1"/>
</dbReference>
<dbReference type="InterPro" id="IPR006153">
    <property type="entry name" value="Cation/H_exchanger_TM"/>
</dbReference>
<organism evidence="11 12">
    <name type="scientific">Candidatus Buchananbacteria bacterium RIFCSPLOWO2_01_FULL_39_33</name>
    <dbReference type="NCBI Taxonomy" id="1797543"/>
    <lineage>
        <taxon>Bacteria</taxon>
        <taxon>Candidatus Buchananiibacteriota</taxon>
    </lineage>
</organism>
<dbReference type="PANTHER" id="PTHR32507:SF0">
    <property type="entry name" value="NA(+)_H(+) ANTIPORTER 2-RELATED"/>
    <property type="match status" value="1"/>
</dbReference>
<name>A0A1G1YHN8_9BACT</name>
<dbReference type="AlphaFoldDB" id="A0A1G1YHN8"/>
<evidence type="ECO:0000256" key="5">
    <source>
        <dbReference type="ARBA" id="ARBA00022692"/>
    </source>
</evidence>
<keyword evidence="8 9" id="KW-0472">Membrane</keyword>
<keyword evidence="2" id="KW-0813">Transport</keyword>
<dbReference type="GO" id="GO:0015297">
    <property type="term" value="F:antiporter activity"/>
    <property type="evidence" value="ECO:0007669"/>
    <property type="project" value="UniProtKB-KW"/>
</dbReference>
<reference evidence="11 12" key="1">
    <citation type="journal article" date="2016" name="Nat. Commun.">
        <title>Thousands of microbial genomes shed light on interconnected biogeochemical processes in an aquifer system.</title>
        <authorList>
            <person name="Anantharaman K."/>
            <person name="Brown C.T."/>
            <person name="Hug L.A."/>
            <person name="Sharon I."/>
            <person name="Castelle C.J."/>
            <person name="Probst A.J."/>
            <person name="Thomas B.C."/>
            <person name="Singh A."/>
            <person name="Wilkins M.J."/>
            <person name="Karaoz U."/>
            <person name="Brodie E.L."/>
            <person name="Williams K.H."/>
            <person name="Hubbard S.S."/>
            <person name="Banfield J.F."/>
        </authorList>
    </citation>
    <scope>NUCLEOTIDE SEQUENCE [LARGE SCALE GENOMIC DNA]</scope>
</reference>
<feature type="domain" description="Cation/H+ exchanger transmembrane" evidence="10">
    <location>
        <begin position="14"/>
        <end position="378"/>
    </location>
</feature>
<keyword evidence="6 9" id="KW-1133">Transmembrane helix</keyword>
<feature type="transmembrane region" description="Helical" evidence="9">
    <location>
        <begin position="360"/>
        <end position="379"/>
    </location>
</feature>
<dbReference type="EMBL" id="MHIM01000029">
    <property type="protein sequence ID" value="OGY51878.1"/>
    <property type="molecule type" value="Genomic_DNA"/>
</dbReference>
<evidence type="ECO:0000256" key="7">
    <source>
        <dbReference type="ARBA" id="ARBA00023065"/>
    </source>
</evidence>
<evidence type="ECO:0000313" key="12">
    <source>
        <dbReference type="Proteomes" id="UP000177376"/>
    </source>
</evidence>
<feature type="transmembrane region" description="Helical" evidence="9">
    <location>
        <begin position="33"/>
        <end position="51"/>
    </location>
</feature>
<feature type="transmembrane region" description="Helical" evidence="9">
    <location>
        <begin position="218"/>
        <end position="235"/>
    </location>
</feature>
<comment type="subcellular location">
    <subcellularLocation>
        <location evidence="1">Cell membrane</location>
        <topology evidence="1">Multi-pass membrane protein</topology>
    </subcellularLocation>
</comment>
<dbReference type="GO" id="GO:1902600">
    <property type="term" value="P:proton transmembrane transport"/>
    <property type="evidence" value="ECO:0007669"/>
    <property type="project" value="InterPro"/>
</dbReference>
<evidence type="ECO:0000256" key="2">
    <source>
        <dbReference type="ARBA" id="ARBA00022448"/>
    </source>
</evidence>
<keyword evidence="7" id="KW-0406">Ion transport</keyword>
<feature type="transmembrane region" description="Helical" evidence="9">
    <location>
        <begin position="295"/>
        <end position="316"/>
    </location>
</feature>